<accession>A0A5C6DY70</accession>
<organism evidence="1 2">
    <name type="scientific">Novipirellula aureliae</name>
    <dbReference type="NCBI Taxonomy" id="2527966"/>
    <lineage>
        <taxon>Bacteria</taxon>
        <taxon>Pseudomonadati</taxon>
        <taxon>Planctomycetota</taxon>
        <taxon>Planctomycetia</taxon>
        <taxon>Pirellulales</taxon>
        <taxon>Pirellulaceae</taxon>
        <taxon>Novipirellula</taxon>
    </lineage>
</organism>
<comment type="caution">
    <text evidence="1">The sequence shown here is derived from an EMBL/GenBank/DDBJ whole genome shotgun (WGS) entry which is preliminary data.</text>
</comment>
<evidence type="ECO:0000313" key="2">
    <source>
        <dbReference type="Proteomes" id="UP000315471"/>
    </source>
</evidence>
<dbReference type="Proteomes" id="UP000315471">
    <property type="component" value="Unassembled WGS sequence"/>
</dbReference>
<gene>
    <name evidence="1" type="ORF">Q31b_28290</name>
</gene>
<protein>
    <submittedName>
        <fullName evidence="1">Uncharacterized protein</fullName>
    </submittedName>
</protein>
<dbReference type="AlphaFoldDB" id="A0A5C6DY70"/>
<dbReference type="EMBL" id="SJPY01000004">
    <property type="protein sequence ID" value="TWU41385.1"/>
    <property type="molecule type" value="Genomic_DNA"/>
</dbReference>
<name>A0A5C6DY70_9BACT</name>
<sequence>MANLILATTRQGSQTSVVFAPSRIGAFCSFEYRGSSTRVRCCQGTLLGSTSRYHLRPFQDHCDEDEGGRNDGFSKADNWQVITNNLSHLNAPCCKPLDSRQLQINRFLSQILNLNRISHVQS</sequence>
<proteinExistence type="predicted"/>
<keyword evidence="2" id="KW-1185">Reference proteome</keyword>
<evidence type="ECO:0000313" key="1">
    <source>
        <dbReference type="EMBL" id="TWU41385.1"/>
    </source>
</evidence>
<reference evidence="1 2" key="1">
    <citation type="submission" date="2019-02" db="EMBL/GenBank/DDBJ databases">
        <title>Deep-cultivation of Planctomycetes and their phenomic and genomic characterization uncovers novel biology.</title>
        <authorList>
            <person name="Wiegand S."/>
            <person name="Jogler M."/>
            <person name="Boedeker C."/>
            <person name="Pinto D."/>
            <person name="Vollmers J."/>
            <person name="Rivas-Marin E."/>
            <person name="Kohn T."/>
            <person name="Peeters S.H."/>
            <person name="Heuer A."/>
            <person name="Rast P."/>
            <person name="Oberbeckmann S."/>
            <person name="Bunk B."/>
            <person name="Jeske O."/>
            <person name="Meyerdierks A."/>
            <person name="Storesund J.E."/>
            <person name="Kallscheuer N."/>
            <person name="Luecker S."/>
            <person name="Lage O.M."/>
            <person name="Pohl T."/>
            <person name="Merkel B.J."/>
            <person name="Hornburger P."/>
            <person name="Mueller R.-W."/>
            <person name="Bruemmer F."/>
            <person name="Labrenz M."/>
            <person name="Spormann A.M."/>
            <person name="Op Den Camp H."/>
            <person name="Overmann J."/>
            <person name="Amann R."/>
            <person name="Jetten M.S.M."/>
            <person name="Mascher T."/>
            <person name="Medema M.H."/>
            <person name="Devos D.P."/>
            <person name="Kaster A.-K."/>
            <person name="Ovreas L."/>
            <person name="Rohde M."/>
            <person name="Galperin M.Y."/>
            <person name="Jogler C."/>
        </authorList>
    </citation>
    <scope>NUCLEOTIDE SEQUENCE [LARGE SCALE GENOMIC DNA]</scope>
    <source>
        <strain evidence="1 2">Q31b</strain>
    </source>
</reference>